<dbReference type="AlphaFoldDB" id="A0A5B9QKI5"/>
<dbReference type="KEGG" id="rul:UC8_13710"/>
<protein>
    <submittedName>
        <fullName evidence="2">Uncharacterized protein</fullName>
    </submittedName>
</protein>
<feature type="compositionally biased region" description="Low complexity" evidence="1">
    <location>
        <begin position="36"/>
        <end position="47"/>
    </location>
</feature>
<dbReference type="EMBL" id="CP042914">
    <property type="protein sequence ID" value="QEG39394.1"/>
    <property type="molecule type" value="Genomic_DNA"/>
</dbReference>
<evidence type="ECO:0000313" key="3">
    <source>
        <dbReference type="Proteomes" id="UP000325286"/>
    </source>
</evidence>
<organism evidence="2 3">
    <name type="scientific">Roseimaritima ulvae</name>
    <dbReference type="NCBI Taxonomy" id="980254"/>
    <lineage>
        <taxon>Bacteria</taxon>
        <taxon>Pseudomonadati</taxon>
        <taxon>Planctomycetota</taxon>
        <taxon>Planctomycetia</taxon>
        <taxon>Pirellulales</taxon>
        <taxon>Pirellulaceae</taxon>
        <taxon>Roseimaritima</taxon>
    </lineage>
</organism>
<dbReference type="RefSeq" id="WP_068138879.1">
    <property type="nucleotide sequence ID" value="NZ_CP042914.1"/>
</dbReference>
<sequence>MTLNVYVCNVDPDYAGAQGGTPQFSDSSDEEPLEMPSSAVPPSGAPGRQDDVSQDAYEPMHTTLWDEE</sequence>
<feature type="region of interest" description="Disordered" evidence="1">
    <location>
        <begin position="11"/>
        <end position="68"/>
    </location>
</feature>
<gene>
    <name evidence="2" type="ORF">UC8_13710</name>
</gene>
<proteinExistence type="predicted"/>
<keyword evidence="3" id="KW-1185">Reference proteome</keyword>
<evidence type="ECO:0000313" key="2">
    <source>
        <dbReference type="EMBL" id="QEG39394.1"/>
    </source>
</evidence>
<accession>A0A5B9QKI5</accession>
<reference evidence="2 3" key="1">
    <citation type="submission" date="2019-08" db="EMBL/GenBank/DDBJ databases">
        <title>Deep-cultivation of Planctomycetes and their phenomic and genomic characterization uncovers novel biology.</title>
        <authorList>
            <person name="Wiegand S."/>
            <person name="Jogler M."/>
            <person name="Boedeker C."/>
            <person name="Pinto D."/>
            <person name="Vollmers J."/>
            <person name="Rivas-Marin E."/>
            <person name="Kohn T."/>
            <person name="Peeters S.H."/>
            <person name="Heuer A."/>
            <person name="Rast P."/>
            <person name="Oberbeckmann S."/>
            <person name="Bunk B."/>
            <person name="Jeske O."/>
            <person name="Meyerdierks A."/>
            <person name="Storesund J.E."/>
            <person name="Kallscheuer N."/>
            <person name="Luecker S."/>
            <person name="Lage O.M."/>
            <person name="Pohl T."/>
            <person name="Merkel B.J."/>
            <person name="Hornburger P."/>
            <person name="Mueller R.-W."/>
            <person name="Bruemmer F."/>
            <person name="Labrenz M."/>
            <person name="Spormann A.M."/>
            <person name="Op den Camp H."/>
            <person name="Overmann J."/>
            <person name="Amann R."/>
            <person name="Jetten M.S.M."/>
            <person name="Mascher T."/>
            <person name="Medema M.H."/>
            <person name="Devos D.P."/>
            <person name="Kaster A.-K."/>
            <person name="Ovreas L."/>
            <person name="Rohde M."/>
            <person name="Galperin M.Y."/>
            <person name="Jogler C."/>
        </authorList>
    </citation>
    <scope>NUCLEOTIDE SEQUENCE [LARGE SCALE GENOMIC DNA]</scope>
    <source>
        <strain evidence="2 3">UC8</strain>
    </source>
</reference>
<evidence type="ECO:0000256" key="1">
    <source>
        <dbReference type="SAM" id="MobiDB-lite"/>
    </source>
</evidence>
<dbReference type="Proteomes" id="UP000325286">
    <property type="component" value="Chromosome"/>
</dbReference>
<name>A0A5B9QKI5_9BACT</name>